<evidence type="ECO:0000256" key="1">
    <source>
        <dbReference type="SAM" id="Phobius"/>
    </source>
</evidence>
<organism evidence="2 3">
    <name type="scientific">Ancylostoma ceylanicum</name>
    <dbReference type="NCBI Taxonomy" id="53326"/>
    <lineage>
        <taxon>Eukaryota</taxon>
        <taxon>Metazoa</taxon>
        <taxon>Ecdysozoa</taxon>
        <taxon>Nematoda</taxon>
        <taxon>Chromadorea</taxon>
        <taxon>Rhabditida</taxon>
        <taxon>Rhabditina</taxon>
        <taxon>Rhabditomorpha</taxon>
        <taxon>Strongyloidea</taxon>
        <taxon>Ancylostomatidae</taxon>
        <taxon>Ancylostomatinae</taxon>
        <taxon>Ancylostoma</taxon>
    </lineage>
</organism>
<dbReference type="AlphaFoldDB" id="A0A016RZ76"/>
<keyword evidence="1" id="KW-0812">Transmembrane</keyword>
<feature type="transmembrane region" description="Helical" evidence="1">
    <location>
        <begin position="23"/>
        <end position="44"/>
    </location>
</feature>
<name>A0A016RZ76_9BILA</name>
<protein>
    <submittedName>
        <fullName evidence="2">Uncharacterized protein</fullName>
    </submittedName>
</protein>
<reference evidence="3" key="1">
    <citation type="journal article" date="2015" name="Nat. Genet.">
        <title>The genome and transcriptome of the zoonotic hookworm Ancylostoma ceylanicum identify infection-specific gene families.</title>
        <authorList>
            <person name="Schwarz E.M."/>
            <person name="Hu Y."/>
            <person name="Antoshechkin I."/>
            <person name="Miller M.M."/>
            <person name="Sternberg P.W."/>
            <person name="Aroian R.V."/>
        </authorList>
    </citation>
    <scope>NUCLEOTIDE SEQUENCE</scope>
    <source>
        <strain evidence="3">HY135</strain>
    </source>
</reference>
<accession>A0A016RZ76</accession>
<comment type="caution">
    <text evidence="2">The sequence shown here is derived from an EMBL/GenBank/DDBJ whole genome shotgun (WGS) entry which is preliminary data.</text>
</comment>
<keyword evidence="1" id="KW-1133">Transmembrane helix</keyword>
<dbReference type="Proteomes" id="UP000024635">
    <property type="component" value="Unassembled WGS sequence"/>
</dbReference>
<keyword evidence="3" id="KW-1185">Reference proteome</keyword>
<proteinExistence type="predicted"/>
<sequence length="73" mass="8807">MCDHRTRHFTTGRKPHKVLTSLLAHYLFCMLIKIPLNHFIYCIFGQYKSNSLRRHHTPNKSPHFLKYHFAENI</sequence>
<evidence type="ECO:0000313" key="2">
    <source>
        <dbReference type="EMBL" id="EYB83551.1"/>
    </source>
</evidence>
<dbReference type="EMBL" id="JARK01001669">
    <property type="protein sequence ID" value="EYB83551.1"/>
    <property type="molecule type" value="Genomic_DNA"/>
</dbReference>
<evidence type="ECO:0000313" key="3">
    <source>
        <dbReference type="Proteomes" id="UP000024635"/>
    </source>
</evidence>
<keyword evidence="1" id="KW-0472">Membrane</keyword>
<gene>
    <name evidence="2" type="primary">Acey_s0333.g2804</name>
    <name evidence="2" type="ORF">Y032_0333g2804</name>
</gene>